<keyword evidence="2" id="KW-1185">Reference proteome</keyword>
<dbReference type="OrthoDB" id="2433584at2"/>
<gene>
    <name evidence="1" type="ORF">CHM34_02535</name>
</gene>
<dbReference type="InterPro" id="IPR024562">
    <property type="entry name" value="YqhG"/>
</dbReference>
<protein>
    <recommendedName>
        <fullName evidence="3">YqhG</fullName>
    </recommendedName>
</protein>
<dbReference type="Proteomes" id="UP000215459">
    <property type="component" value="Unassembled WGS sequence"/>
</dbReference>
<evidence type="ECO:0000313" key="1">
    <source>
        <dbReference type="EMBL" id="OYD09877.1"/>
    </source>
</evidence>
<organism evidence="1 2">
    <name type="scientific">Paludifilum halophilum</name>
    <dbReference type="NCBI Taxonomy" id="1642702"/>
    <lineage>
        <taxon>Bacteria</taxon>
        <taxon>Bacillati</taxon>
        <taxon>Bacillota</taxon>
        <taxon>Bacilli</taxon>
        <taxon>Bacillales</taxon>
        <taxon>Thermoactinomycetaceae</taxon>
        <taxon>Paludifilum</taxon>
    </lineage>
</organism>
<evidence type="ECO:0008006" key="3">
    <source>
        <dbReference type="Google" id="ProtNLM"/>
    </source>
</evidence>
<sequence length="286" mass="34019">MCCWMEPNQVKSFTERFLKAYDCRIIEQTPDYLQTQLSVKTDKDLVHRPFYWMYVEKMGIKPQPVTLTFAFEPDKAPPKIRSELLSFGSPRFSQILKSAQKNGRFVRLYENDSGRLRRRDESKPYTPWLGVNYKLSYICDQKKDEIIQLGIHLRTGDLLQGFFDRIRNREWSSKLPTHRHIIPALISVPEAVGEMEYFLQGIIEQQDLSWARSAEERMKQELARLDAYYPEEWRMSDELHSEKRQRIRETIRQYHPKVEVEVINAGLFYLDEDVSFHLTPKKHPIS</sequence>
<dbReference type="AlphaFoldDB" id="A0A235BD43"/>
<reference evidence="1 2" key="1">
    <citation type="submission" date="2017-07" db="EMBL/GenBank/DDBJ databases">
        <title>The genome sequence of Paludifilum halophilum highlights mechanisms for microbial adaptation to high salt environemnts.</title>
        <authorList>
            <person name="Belbahri L."/>
        </authorList>
    </citation>
    <scope>NUCLEOTIDE SEQUENCE [LARGE SCALE GENOMIC DNA]</scope>
    <source>
        <strain evidence="1 2">DSM 102817</strain>
    </source>
</reference>
<proteinExistence type="predicted"/>
<dbReference type="EMBL" id="NOWF01000001">
    <property type="protein sequence ID" value="OYD09877.1"/>
    <property type="molecule type" value="Genomic_DNA"/>
</dbReference>
<dbReference type="Pfam" id="PF11079">
    <property type="entry name" value="YqhG"/>
    <property type="match status" value="1"/>
</dbReference>
<comment type="caution">
    <text evidence="1">The sequence shown here is derived from an EMBL/GenBank/DDBJ whole genome shotgun (WGS) entry which is preliminary data.</text>
</comment>
<name>A0A235BD43_9BACL</name>
<accession>A0A235BD43</accession>
<evidence type="ECO:0000313" key="2">
    <source>
        <dbReference type="Proteomes" id="UP000215459"/>
    </source>
</evidence>